<dbReference type="EMBL" id="QGUI02000186">
    <property type="protein sequence ID" value="MFO7193259.1"/>
    <property type="molecule type" value="Genomic_DNA"/>
</dbReference>
<gene>
    <name evidence="1" type="ORF">DIU77_013535</name>
</gene>
<name>A0ABD6FHB9_9PSEU</name>
<proteinExistence type="predicted"/>
<protein>
    <recommendedName>
        <fullName evidence="3">Phage tail protein</fullName>
    </recommendedName>
</protein>
<evidence type="ECO:0000313" key="1">
    <source>
        <dbReference type="EMBL" id="MFO7193259.1"/>
    </source>
</evidence>
<organism evidence="1 2">
    <name type="scientific">Thermocrispum agreste</name>
    <dbReference type="NCBI Taxonomy" id="37925"/>
    <lineage>
        <taxon>Bacteria</taxon>
        <taxon>Bacillati</taxon>
        <taxon>Actinomycetota</taxon>
        <taxon>Actinomycetes</taxon>
        <taxon>Pseudonocardiales</taxon>
        <taxon>Pseudonocardiaceae</taxon>
        <taxon>Thermocrispum</taxon>
    </lineage>
</organism>
<dbReference type="Proteomes" id="UP000249324">
    <property type="component" value="Unassembled WGS sequence"/>
</dbReference>
<reference evidence="1 2" key="1">
    <citation type="journal article" date="2021" name="BMC Genomics">
        <title>Genome-resolved metagenome and metatranscriptome analyses of thermophilic composting reveal key bacterial players and their metabolic interactions.</title>
        <authorList>
            <person name="Braga L.P.P."/>
            <person name="Pereira R.V."/>
            <person name="Martins L.F."/>
            <person name="Moura L.M.S."/>
            <person name="Sanchez F.B."/>
            <person name="Patane J.S.L."/>
            <person name="da Silva A.M."/>
            <person name="Setubal J.C."/>
        </authorList>
    </citation>
    <scope>NUCLEOTIDE SEQUENCE [LARGE SCALE GENOMIC DNA]</scope>
    <source>
        <strain evidence="1">ZC4RG45</strain>
    </source>
</reference>
<evidence type="ECO:0008006" key="3">
    <source>
        <dbReference type="Google" id="ProtNLM"/>
    </source>
</evidence>
<accession>A0ABD6FHB9</accession>
<sequence length="277" mass="30589">MAEDLTINGVSLATYAFMLPDISGVMRAPARRGENVVVPNRHGRIKTIGKRFDANEITFSLWVVGADPETGKLPTKQEELEEFFARRDQLLRLLYSDPMVLEYTRPDGHKVQARGEVVDVLDFTRRRDEPMAQVSVAIELTDGFWEDSATVAQEITGTSGTTVEMTEFAGATAPMSDLVITVFGPCNNPEFSHGEYWVKYNGVVNAGHQLQIDVGRWIVGPGTGTLWQPTVANIEQGRPGPWFELDPAVDPFTVTFTHTTGQSATATISGRRKYLSP</sequence>
<comment type="caution">
    <text evidence="1">The sequence shown here is derived from an EMBL/GenBank/DDBJ whole genome shotgun (WGS) entry which is preliminary data.</text>
</comment>
<dbReference type="AlphaFoldDB" id="A0ABD6FHB9"/>
<evidence type="ECO:0000313" key="2">
    <source>
        <dbReference type="Proteomes" id="UP000249324"/>
    </source>
</evidence>